<dbReference type="Proteomes" id="UP000002724">
    <property type="component" value="Chromosome"/>
</dbReference>
<accession>B4SDU0</accession>
<dbReference type="eggNOG" id="ENOG5034AQA">
    <property type="taxonomic scope" value="Bacteria"/>
</dbReference>
<keyword evidence="2" id="KW-1185">Reference proteome</keyword>
<dbReference type="Gene3D" id="3.10.450.50">
    <property type="match status" value="1"/>
</dbReference>
<reference evidence="1 2" key="1">
    <citation type="submission" date="2008-06" db="EMBL/GenBank/DDBJ databases">
        <title>Complete sequence of Pelodictyon phaeoclathratiforme BU-1.</title>
        <authorList>
            <consortium name="US DOE Joint Genome Institute"/>
            <person name="Lucas S."/>
            <person name="Copeland A."/>
            <person name="Lapidus A."/>
            <person name="Glavina del Rio T."/>
            <person name="Dalin E."/>
            <person name="Tice H."/>
            <person name="Bruce D."/>
            <person name="Goodwin L."/>
            <person name="Pitluck S."/>
            <person name="Schmutz J."/>
            <person name="Larimer F."/>
            <person name="Land M."/>
            <person name="Hauser L."/>
            <person name="Kyrpides N."/>
            <person name="Mikhailova N."/>
            <person name="Liu Z."/>
            <person name="Li T."/>
            <person name="Zhao F."/>
            <person name="Overmann J."/>
            <person name="Bryant D.A."/>
            <person name="Richardson P."/>
        </authorList>
    </citation>
    <scope>NUCLEOTIDE SEQUENCE [LARGE SCALE GENOMIC DNA]</scope>
    <source>
        <strain evidence="2">DSM 5477 / BU-1</strain>
    </source>
</reference>
<evidence type="ECO:0000313" key="1">
    <source>
        <dbReference type="EMBL" id="ACF44458.1"/>
    </source>
</evidence>
<dbReference type="RefSeq" id="WP_012508934.1">
    <property type="nucleotide sequence ID" value="NC_011060.1"/>
</dbReference>
<gene>
    <name evidence="1" type="ordered locus">Ppha_2263</name>
</gene>
<dbReference type="KEGG" id="pph:Ppha_2263"/>
<organism evidence="1 2">
    <name type="scientific">Pelodictyon phaeoclathratiforme (strain DSM 5477 / BU-1)</name>
    <dbReference type="NCBI Taxonomy" id="324925"/>
    <lineage>
        <taxon>Bacteria</taxon>
        <taxon>Pseudomonadati</taxon>
        <taxon>Chlorobiota</taxon>
        <taxon>Chlorobiia</taxon>
        <taxon>Chlorobiales</taxon>
        <taxon>Chlorobiaceae</taxon>
        <taxon>Chlorobium/Pelodictyon group</taxon>
        <taxon>Pelodictyon</taxon>
    </lineage>
</organism>
<evidence type="ECO:0000313" key="2">
    <source>
        <dbReference type="Proteomes" id="UP000002724"/>
    </source>
</evidence>
<dbReference type="HOGENOM" id="CLU_159828_0_0_10"/>
<sequence>MKNFFQYVEKGEVENATKLFSKQSVQSFGSKLPSMMAHQVGIIKNKGGIKSIDTEESITGDLAKVKYKVTYSDATVEDGAFDLIKEEGDWKIQISMNK</sequence>
<name>B4SDU0_PELPB</name>
<dbReference type="AlphaFoldDB" id="B4SDU0"/>
<dbReference type="EMBL" id="CP001110">
    <property type="protein sequence ID" value="ACF44458.1"/>
    <property type="molecule type" value="Genomic_DNA"/>
</dbReference>
<proteinExistence type="predicted"/>
<dbReference type="STRING" id="324925.Ppha_2263"/>
<protein>
    <submittedName>
        <fullName evidence="1">Uncharacterized protein</fullName>
    </submittedName>
</protein>